<evidence type="ECO:0000313" key="6">
    <source>
        <dbReference type="EMBL" id="HCK30868.1"/>
    </source>
</evidence>
<dbReference type="InterPro" id="IPR000847">
    <property type="entry name" value="LysR_HTH_N"/>
</dbReference>
<dbReference type="InterPro" id="IPR005119">
    <property type="entry name" value="LysR_subst-bd"/>
</dbReference>
<name>A0A3D2SPG3_9GAMM</name>
<dbReference type="PANTHER" id="PTHR30346:SF0">
    <property type="entry name" value="HCA OPERON TRANSCRIPTIONAL ACTIVATOR HCAR"/>
    <property type="match status" value="1"/>
</dbReference>
<evidence type="ECO:0000256" key="1">
    <source>
        <dbReference type="ARBA" id="ARBA00009437"/>
    </source>
</evidence>
<dbReference type="GO" id="GO:0003700">
    <property type="term" value="F:DNA-binding transcription factor activity"/>
    <property type="evidence" value="ECO:0007669"/>
    <property type="project" value="InterPro"/>
</dbReference>
<dbReference type="Gene3D" id="3.40.190.10">
    <property type="entry name" value="Periplasmic binding protein-like II"/>
    <property type="match status" value="2"/>
</dbReference>
<dbReference type="RefSeq" id="WP_049175331.1">
    <property type="nucleotide sequence ID" value="NZ_BKFK01000003.1"/>
</dbReference>
<comment type="similarity">
    <text evidence="1">Belongs to the LysR transcriptional regulatory family.</text>
</comment>
<dbReference type="PROSITE" id="PS50931">
    <property type="entry name" value="HTH_LYSR"/>
    <property type="match status" value="1"/>
</dbReference>
<dbReference type="PANTHER" id="PTHR30346">
    <property type="entry name" value="TRANSCRIPTIONAL DUAL REGULATOR HCAR-RELATED"/>
    <property type="match status" value="1"/>
</dbReference>
<dbReference type="Pfam" id="PF03466">
    <property type="entry name" value="LysR_substrate"/>
    <property type="match status" value="1"/>
</dbReference>
<comment type="caution">
    <text evidence="6">The sequence shown here is derived from an EMBL/GenBank/DDBJ whole genome shotgun (WGS) entry which is preliminary data.</text>
</comment>
<evidence type="ECO:0000256" key="2">
    <source>
        <dbReference type="ARBA" id="ARBA00023015"/>
    </source>
</evidence>
<organism evidence="6 7">
    <name type="scientific">Acinetobacter ursingii</name>
    <dbReference type="NCBI Taxonomy" id="108980"/>
    <lineage>
        <taxon>Bacteria</taxon>
        <taxon>Pseudomonadati</taxon>
        <taxon>Pseudomonadota</taxon>
        <taxon>Gammaproteobacteria</taxon>
        <taxon>Moraxellales</taxon>
        <taxon>Moraxellaceae</taxon>
        <taxon>Acinetobacter</taxon>
    </lineage>
</organism>
<dbReference type="FunFam" id="1.10.10.10:FF:000001">
    <property type="entry name" value="LysR family transcriptional regulator"/>
    <property type="match status" value="1"/>
</dbReference>
<dbReference type="Proteomes" id="UP000263596">
    <property type="component" value="Unassembled WGS sequence"/>
</dbReference>
<dbReference type="AlphaFoldDB" id="A0A3D2SPG3"/>
<dbReference type="GO" id="GO:0003677">
    <property type="term" value="F:DNA binding"/>
    <property type="evidence" value="ECO:0007669"/>
    <property type="project" value="UniProtKB-KW"/>
</dbReference>
<dbReference type="SUPFAM" id="SSF46785">
    <property type="entry name" value="Winged helix' DNA-binding domain"/>
    <property type="match status" value="1"/>
</dbReference>
<dbReference type="Pfam" id="PF00126">
    <property type="entry name" value="HTH_1"/>
    <property type="match status" value="1"/>
</dbReference>
<dbReference type="Gene3D" id="1.10.10.10">
    <property type="entry name" value="Winged helix-like DNA-binding domain superfamily/Winged helix DNA-binding domain"/>
    <property type="match status" value="1"/>
</dbReference>
<reference evidence="6 7" key="1">
    <citation type="journal article" date="2018" name="Nat. Biotechnol.">
        <title>A standardized bacterial taxonomy based on genome phylogeny substantially revises the tree of life.</title>
        <authorList>
            <person name="Parks D.H."/>
            <person name="Chuvochina M."/>
            <person name="Waite D.W."/>
            <person name="Rinke C."/>
            <person name="Skarshewski A."/>
            <person name="Chaumeil P.A."/>
            <person name="Hugenholtz P."/>
        </authorList>
    </citation>
    <scope>NUCLEOTIDE SEQUENCE [LARGE SCALE GENOMIC DNA]</scope>
    <source>
        <strain evidence="6">UBA9669</strain>
    </source>
</reference>
<gene>
    <name evidence="6" type="ORF">DHW29_12225</name>
</gene>
<feature type="domain" description="HTH lysR-type" evidence="5">
    <location>
        <begin position="1"/>
        <end position="58"/>
    </location>
</feature>
<dbReference type="EMBL" id="DPVE01000209">
    <property type="protein sequence ID" value="HCK30868.1"/>
    <property type="molecule type" value="Genomic_DNA"/>
</dbReference>
<dbReference type="PRINTS" id="PR00039">
    <property type="entry name" value="HTHLYSR"/>
</dbReference>
<dbReference type="GO" id="GO:0032993">
    <property type="term" value="C:protein-DNA complex"/>
    <property type="evidence" value="ECO:0007669"/>
    <property type="project" value="TreeGrafter"/>
</dbReference>
<dbReference type="InterPro" id="IPR036390">
    <property type="entry name" value="WH_DNA-bd_sf"/>
</dbReference>
<keyword evidence="4" id="KW-0804">Transcription</keyword>
<dbReference type="InterPro" id="IPR036388">
    <property type="entry name" value="WH-like_DNA-bd_sf"/>
</dbReference>
<proteinExistence type="inferred from homology"/>
<keyword evidence="3" id="KW-0238">DNA-binding</keyword>
<accession>A0A3D2SPG3</accession>
<sequence>MELRHLRYFVTVAEELNFSKAALKLYTAQPSLSQQIKDLEEYVGVQLFNRTKRKVELTEEGAAFLEQARLTLMQADKAVATARQIAKTKQQRLRIGCVATAEVHIFPQVLPQLRIQHPKLITEFTYLDEQQNIQALMQNQLDIAFTHQNLNTETICSQKIFDEVLIFVLPKNHPFAKEKVIPLHALGYLDFVLPSAEQFPSLYALICKFIQQHDFTLHTQEMTDVLIKINQLKHQNWCTILPAYAKNMLSSDLVIATLAIDLPKLPLFINFNSQQTSNHTKILLEQLSKVFCSE</sequence>
<evidence type="ECO:0000256" key="3">
    <source>
        <dbReference type="ARBA" id="ARBA00023125"/>
    </source>
</evidence>
<evidence type="ECO:0000259" key="5">
    <source>
        <dbReference type="PROSITE" id="PS50931"/>
    </source>
</evidence>
<dbReference type="SUPFAM" id="SSF53850">
    <property type="entry name" value="Periplasmic binding protein-like II"/>
    <property type="match status" value="1"/>
</dbReference>
<evidence type="ECO:0000313" key="7">
    <source>
        <dbReference type="Proteomes" id="UP000263596"/>
    </source>
</evidence>
<protein>
    <submittedName>
        <fullName evidence="6">RpiR family transcriptional regulator</fullName>
    </submittedName>
</protein>
<keyword evidence="2" id="KW-0805">Transcription regulation</keyword>
<evidence type="ECO:0000256" key="4">
    <source>
        <dbReference type="ARBA" id="ARBA00023163"/>
    </source>
</evidence>